<gene>
    <name evidence="1" type="ORF">HU200_049576</name>
</gene>
<organism evidence="1 2">
    <name type="scientific">Digitaria exilis</name>
    <dbReference type="NCBI Taxonomy" id="1010633"/>
    <lineage>
        <taxon>Eukaryota</taxon>
        <taxon>Viridiplantae</taxon>
        <taxon>Streptophyta</taxon>
        <taxon>Embryophyta</taxon>
        <taxon>Tracheophyta</taxon>
        <taxon>Spermatophyta</taxon>
        <taxon>Magnoliopsida</taxon>
        <taxon>Liliopsida</taxon>
        <taxon>Poales</taxon>
        <taxon>Poaceae</taxon>
        <taxon>PACMAD clade</taxon>
        <taxon>Panicoideae</taxon>
        <taxon>Panicodae</taxon>
        <taxon>Paniceae</taxon>
        <taxon>Anthephorinae</taxon>
        <taxon>Digitaria</taxon>
    </lineage>
</organism>
<dbReference type="AlphaFoldDB" id="A0A835AT01"/>
<dbReference type="Proteomes" id="UP000636709">
    <property type="component" value="Unassembled WGS sequence"/>
</dbReference>
<reference evidence="1" key="1">
    <citation type="submission" date="2020-07" db="EMBL/GenBank/DDBJ databases">
        <title>Genome sequence and genetic diversity analysis of an under-domesticated orphan crop, white fonio (Digitaria exilis).</title>
        <authorList>
            <person name="Bennetzen J.L."/>
            <person name="Chen S."/>
            <person name="Ma X."/>
            <person name="Wang X."/>
            <person name="Yssel A.E.J."/>
            <person name="Chaluvadi S.R."/>
            <person name="Johnson M."/>
            <person name="Gangashetty P."/>
            <person name="Hamidou F."/>
            <person name="Sanogo M.D."/>
            <person name="Zwaenepoel A."/>
            <person name="Wallace J."/>
            <person name="Van De Peer Y."/>
            <person name="Van Deynze A."/>
        </authorList>
    </citation>
    <scope>NUCLEOTIDE SEQUENCE</scope>
    <source>
        <tissue evidence="1">Leaves</tissue>
    </source>
</reference>
<protein>
    <submittedName>
        <fullName evidence="1">Uncharacterized protein</fullName>
    </submittedName>
</protein>
<sequence>MEAGEWRRAATRAWISERRSGYWAPRLEARRARRKAWSRSGSGARKWARDHRAKETRCGGCGSGTVRRRRCRTRCAAAAVGAPPLVSSTTRPKRPAARWARSVARGMAAWNGRRFWGRIARGRWNLGDWLPSISRCPPCKGGGGEALRQGGLSARGGGVERRLGRPVYSFDPNFLRWARLAVTENMQGRPLIALDISDFEVQSIAFFHHGTTKYSKSAVQLWL</sequence>
<proteinExistence type="predicted"/>
<accession>A0A835AT01</accession>
<keyword evidence="2" id="KW-1185">Reference proteome</keyword>
<evidence type="ECO:0000313" key="1">
    <source>
        <dbReference type="EMBL" id="KAF8672373.1"/>
    </source>
</evidence>
<evidence type="ECO:0000313" key="2">
    <source>
        <dbReference type="Proteomes" id="UP000636709"/>
    </source>
</evidence>
<name>A0A835AT01_9POAL</name>
<dbReference type="EMBL" id="JACEFO010002221">
    <property type="protein sequence ID" value="KAF8672373.1"/>
    <property type="molecule type" value="Genomic_DNA"/>
</dbReference>
<comment type="caution">
    <text evidence="1">The sequence shown here is derived from an EMBL/GenBank/DDBJ whole genome shotgun (WGS) entry which is preliminary data.</text>
</comment>